<protein>
    <submittedName>
        <fullName evidence="2">Uncharacterized protein</fullName>
    </submittedName>
</protein>
<dbReference type="RefSeq" id="WP_338822370.1">
    <property type="nucleotide sequence ID" value="NZ_CP147708.1"/>
</dbReference>
<sequence length="100" mass="10406">MTANSGARLPNVEVMTGPSARFDAKVRSVSDAGKNRPIAMKIGRPRHTTGSPCRISGDISRNSKVKDGTLIAAPDSGSTVRKPSCASTTPAPRKMAEAKA</sequence>
<reference evidence="2" key="1">
    <citation type="journal article" date="2021" name="Int. J. Syst. Evol. Microbiol.">
        <title>Bradyrhizobium septentrionale sp. nov. (sv. septentrionale) and Bradyrhizobium quebecense sp. nov. (sv. septentrionale) associated with legumes native to Canada possess rearranged symbiosis genes and numerous insertion sequences.</title>
        <authorList>
            <person name="Bromfield E.S.P."/>
            <person name="Cloutier S."/>
        </authorList>
    </citation>
    <scope>NUCLEOTIDE SEQUENCE</scope>
    <source>
        <strain evidence="2">5S5</strain>
    </source>
</reference>
<gene>
    <name evidence="2" type="ORF">WDK88_00840</name>
</gene>
<evidence type="ECO:0000256" key="1">
    <source>
        <dbReference type="SAM" id="MobiDB-lite"/>
    </source>
</evidence>
<feature type="region of interest" description="Disordered" evidence="1">
    <location>
        <begin position="42"/>
        <end position="61"/>
    </location>
</feature>
<evidence type="ECO:0000313" key="2">
    <source>
        <dbReference type="EMBL" id="WXC80246.1"/>
    </source>
</evidence>
<evidence type="ECO:0000313" key="3">
    <source>
        <dbReference type="Proteomes" id="UP001432046"/>
    </source>
</evidence>
<dbReference type="Proteomes" id="UP001432046">
    <property type="component" value="Chromosome"/>
</dbReference>
<organism evidence="2 3">
    <name type="scientific">Bradyrhizobium septentrionale</name>
    <dbReference type="NCBI Taxonomy" id="1404411"/>
    <lineage>
        <taxon>Bacteria</taxon>
        <taxon>Pseudomonadati</taxon>
        <taxon>Pseudomonadota</taxon>
        <taxon>Alphaproteobacteria</taxon>
        <taxon>Hyphomicrobiales</taxon>
        <taxon>Nitrobacteraceae</taxon>
        <taxon>Bradyrhizobium</taxon>
    </lineage>
</organism>
<proteinExistence type="predicted"/>
<dbReference type="EMBL" id="CP147711">
    <property type="protein sequence ID" value="WXC80246.1"/>
    <property type="molecule type" value="Genomic_DNA"/>
</dbReference>
<accession>A0ABZ2P0G6</accession>
<feature type="compositionally biased region" description="Polar residues" evidence="1">
    <location>
        <begin position="76"/>
        <end position="90"/>
    </location>
</feature>
<feature type="region of interest" description="Disordered" evidence="1">
    <location>
        <begin position="69"/>
        <end position="100"/>
    </location>
</feature>
<reference evidence="2" key="2">
    <citation type="submission" date="2024-03" db="EMBL/GenBank/DDBJ databases">
        <authorList>
            <person name="Bromfield E.S.P."/>
            <person name="Cloutier S."/>
        </authorList>
    </citation>
    <scope>NUCLEOTIDE SEQUENCE</scope>
    <source>
        <strain evidence="2">5S5</strain>
    </source>
</reference>
<keyword evidence="3" id="KW-1185">Reference proteome</keyword>
<name>A0ABZ2P0G6_9BRAD</name>